<comment type="caution">
    <text evidence="2">The sequence shown here is derived from an EMBL/GenBank/DDBJ whole genome shotgun (WGS) entry which is preliminary data.</text>
</comment>
<evidence type="ECO:0000313" key="2">
    <source>
        <dbReference type="EMBL" id="RTH07017.1"/>
    </source>
</evidence>
<reference evidence="2 3" key="1">
    <citation type="journal article" date="2019" name="Extremophiles">
        <title>Biogeography of thermophiles and predominance of Thermus scotoductus in domestic water heaters.</title>
        <authorList>
            <person name="Wilpiszeski R.L."/>
            <person name="Zhang Z."/>
            <person name="House C.H."/>
        </authorList>
    </citation>
    <scope>NUCLEOTIDE SEQUENCE [LARGE SCALE GENOMIC DNA]</scope>
    <source>
        <strain evidence="2 3">34_S34</strain>
    </source>
</reference>
<name>A0A430RG87_THESC</name>
<evidence type="ECO:0000313" key="3">
    <source>
        <dbReference type="Proteomes" id="UP000286734"/>
    </source>
</evidence>
<keyword evidence="1" id="KW-1133">Transmembrane helix</keyword>
<sequence length="66" mass="7210">MAAAFSWEARALGFLWGISDRYGINLVLPRWTGLAISLLGAWFMFSSPRRVLGTVATRLVAALVSP</sequence>
<organism evidence="2 3">
    <name type="scientific">Thermus scotoductus</name>
    <dbReference type="NCBI Taxonomy" id="37636"/>
    <lineage>
        <taxon>Bacteria</taxon>
        <taxon>Thermotogati</taxon>
        <taxon>Deinococcota</taxon>
        <taxon>Deinococci</taxon>
        <taxon>Thermales</taxon>
        <taxon>Thermaceae</taxon>
        <taxon>Thermus</taxon>
    </lineage>
</organism>
<evidence type="ECO:0000256" key="1">
    <source>
        <dbReference type="SAM" id="Phobius"/>
    </source>
</evidence>
<dbReference type="EMBL" id="PELP01000050">
    <property type="protein sequence ID" value="RTH07017.1"/>
    <property type="molecule type" value="Genomic_DNA"/>
</dbReference>
<keyword evidence="1" id="KW-0812">Transmembrane</keyword>
<gene>
    <name evidence="2" type="ORF">CSW47_02465</name>
</gene>
<feature type="transmembrane region" description="Helical" evidence="1">
    <location>
        <begin position="22"/>
        <end position="45"/>
    </location>
</feature>
<proteinExistence type="predicted"/>
<protein>
    <submittedName>
        <fullName evidence="2">Uncharacterized protein</fullName>
    </submittedName>
</protein>
<dbReference type="AlphaFoldDB" id="A0A430RG87"/>
<dbReference type="Proteomes" id="UP000286734">
    <property type="component" value="Unassembled WGS sequence"/>
</dbReference>
<keyword evidence="1" id="KW-0472">Membrane</keyword>
<accession>A0A430RG87</accession>